<feature type="transmembrane region" description="Helical" evidence="1">
    <location>
        <begin position="480"/>
        <end position="501"/>
    </location>
</feature>
<protein>
    <recommendedName>
        <fullName evidence="4">Calcineurin-like phosphoesterase domain-containing protein</fullName>
    </recommendedName>
</protein>
<comment type="caution">
    <text evidence="2">The sequence shown here is derived from an EMBL/GenBank/DDBJ whole genome shotgun (WGS) entry which is preliminary data.</text>
</comment>
<evidence type="ECO:0000313" key="2">
    <source>
        <dbReference type="EMBL" id="GAA1675758.1"/>
    </source>
</evidence>
<accession>A0ABN2GRR7</accession>
<dbReference type="InterPro" id="IPR029052">
    <property type="entry name" value="Metallo-depent_PP-like"/>
</dbReference>
<dbReference type="Gene3D" id="3.60.21.10">
    <property type="match status" value="1"/>
</dbReference>
<dbReference type="RefSeq" id="WP_344310224.1">
    <property type="nucleotide sequence ID" value="NZ_BAAANY010000009.1"/>
</dbReference>
<dbReference type="EMBL" id="BAAANY010000009">
    <property type="protein sequence ID" value="GAA1675758.1"/>
    <property type="molecule type" value="Genomic_DNA"/>
</dbReference>
<dbReference type="PANTHER" id="PTHR34211:SF3">
    <property type="entry name" value="CALCINEURIN-LIKE METALLO-PHOSPHOESTERASE SUPERFAMILY PROTEIN"/>
    <property type="match status" value="1"/>
</dbReference>
<name>A0ABN2GRR7_9ACTN</name>
<gene>
    <name evidence="2" type="ORF">GCM10009765_26330</name>
</gene>
<keyword evidence="1" id="KW-0812">Transmembrane</keyword>
<keyword evidence="1" id="KW-1133">Transmembrane helix</keyword>
<evidence type="ECO:0000313" key="3">
    <source>
        <dbReference type="Proteomes" id="UP001500618"/>
    </source>
</evidence>
<dbReference type="PANTHER" id="PTHR34211">
    <property type="entry name" value="CALCINEURIN-LIKE METALLO-PHOSPHOESTERASE SUPERFAMILY PROTEIN"/>
    <property type="match status" value="1"/>
</dbReference>
<keyword evidence="1" id="KW-0472">Membrane</keyword>
<feature type="transmembrane region" description="Helical" evidence="1">
    <location>
        <begin position="373"/>
        <end position="394"/>
    </location>
</feature>
<dbReference type="SUPFAM" id="SSF56300">
    <property type="entry name" value="Metallo-dependent phosphatases"/>
    <property type="match status" value="1"/>
</dbReference>
<feature type="transmembrane region" description="Helical" evidence="1">
    <location>
        <begin position="521"/>
        <end position="542"/>
    </location>
</feature>
<sequence>MPSRSVDEIAPEFRPRAPVSWADPIVLAKSGFAAGVTALMRGYSDRRVTQAALFPPADDWDTPPVEPAGDDPYWLDFAADIGDGFDATYAVAYALAEPTLPLAGQDCPRGQLLVLGGDEVYPTPSQTQYLDRTLRPYALAEHTDEVDPNLEVVAIPGNHDWYDGLDAFSELFSPGHWLGARTMNQRHSYFARRLPRGWWVLGADTALDGRLDFAQRDFFATVVAPQIQPTDSVILVLPSPFWVLAARMSDQEQLSVLRFFREQVCGGGRLRLCLSGDLHHYSRYIDEVDKPEEQVQYVTAGGGGAYLLSTHDLWRFWPRLDLSGSFRRMSKRRPQWTAAQAPAEPAAPPGAEYANLLHTYPSRKVSRNLSIQVLWRMFTNWPLGLFFCGIYLLATLIEGHALRAAAAFEVSFGQVLARIAPLCAPNTASCPPPRAGAGPAYGVLEFAGALATSPGVWIIVAILLFCCWTVPVDQRWPVRLVLTILHSVLQAAAFFAVQGAFQWVAGMVAPHSSGAFFVTAYLAWVTVAGFVAGLACCAIYFLTATGFGANYNELFCALRMPSYKNFLRLRIAADGVLTIFPVCIDKPSKFLLLPGGRLAKNAFDGYSVKTGLIEDPYDVLPNQRVSAPTSDVRNP</sequence>
<keyword evidence="3" id="KW-1185">Reference proteome</keyword>
<dbReference type="Proteomes" id="UP001500618">
    <property type="component" value="Unassembled WGS sequence"/>
</dbReference>
<reference evidence="2 3" key="1">
    <citation type="journal article" date="2019" name="Int. J. Syst. Evol. Microbiol.">
        <title>The Global Catalogue of Microorganisms (GCM) 10K type strain sequencing project: providing services to taxonomists for standard genome sequencing and annotation.</title>
        <authorList>
            <consortium name="The Broad Institute Genomics Platform"/>
            <consortium name="The Broad Institute Genome Sequencing Center for Infectious Disease"/>
            <person name="Wu L."/>
            <person name="Ma J."/>
        </authorList>
    </citation>
    <scope>NUCLEOTIDE SEQUENCE [LARGE SCALE GENOMIC DNA]</scope>
    <source>
        <strain evidence="2 3">JCM 14718</strain>
    </source>
</reference>
<feature type="transmembrane region" description="Helical" evidence="1">
    <location>
        <begin position="446"/>
        <end position="468"/>
    </location>
</feature>
<evidence type="ECO:0008006" key="4">
    <source>
        <dbReference type="Google" id="ProtNLM"/>
    </source>
</evidence>
<proteinExistence type="predicted"/>
<organism evidence="2 3">
    <name type="scientific">Fodinicola feengrottensis</name>
    <dbReference type="NCBI Taxonomy" id="435914"/>
    <lineage>
        <taxon>Bacteria</taxon>
        <taxon>Bacillati</taxon>
        <taxon>Actinomycetota</taxon>
        <taxon>Actinomycetes</taxon>
        <taxon>Mycobacteriales</taxon>
        <taxon>Fodinicola</taxon>
    </lineage>
</organism>
<evidence type="ECO:0000256" key="1">
    <source>
        <dbReference type="SAM" id="Phobius"/>
    </source>
</evidence>